<keyword evidence="2" id="KW-1185">Reference proteome</keyword>
<gene>
    <name evidence="1" type="ordered locus">Desde_1250</name>
</gene>
<evidence type="ECO:0000313" key="2">
    <source>
        <dbReference type="Proteomes" id="UP000006053"/>
    </source>
</evidence>
<dbReference type="HOGENOM" id="CLU_073785_0_1_9"/>
<protein>
    <recommendedName>
        <fullName evidence="3">DUF2935 domain-containing protein</fullName>
    </recommendedName>
</protein>
<sequence length="352" mass="40225">MLKWVAISALSEYAVSEKTMPLGHLWKGVASMSTLPMTGDFIRESLELHLFWARIIKEHLIFLESGFMCKDVDWIQEADALKCQFEEILHEANCLADGKVGIEVMKSGELFTNKTLKAEQKTQELTCIPINSQLTVETMGLHPYMGVGMGMVPCEPEIAEQVHALNEKALACACLVYEFTERALHEILRCCITSHNFPALYEHQMKETEMYMRQIKKLQSHQYMDPTYHMVEMQMFWDHIMKEHAEVISHLLDPTEKAMISRADHFAQAYEQLLSQLGNGSVPAQNLRRITNETIRVTEEFKEYKAAGTDAILCCRLRSLILPLLADHILREAIHYLRILGLPLPEFKGGKG</sequence>
<reference evidence="1 2" key="2">
    <citation type="journal article" date="2015" name="J. Bacteriol.">
        <title>Genomic, proteomic, and biochemical analysis of the organohalide respiratory pathway in Desulfitobacterium dehalogenans.</title>
        <authorList>
            <person name="Kruse T."/>
            <person name="van de Pas B.A."/>
            <person name="Atteia A."/>
            <person name="Krab K."/>
            <person name="Hagen W.R."/>
            <person name="Goodwin L."/>
            <person name="Chain P."/>
            <person name="Boeren S."/>
            <person name="Maphosa F."/>
            <person name="Schraa G."/>
            <person name="de Vos W.M."/>
            <person name="van der Oost J."/>
            <person name="Smidt H."/>
            <person name="Stams A.J."/>
        </authorList>
    </citation>
    <scope>NUCLEOTIDE SEQUENCE [LARGE SCALE GENOMIC DNA]</scope>
    <source>
        <strain evidence="2">ATCC 51507 / DSM 9161 / JW/IU-DC1</strain>
    </source>
</reference>
<dbReference type="EMBL" id="CP003348">
    <property type="protein sequence ID" value="AFL99679.1"/>
    <property type="molecule type" value="Genomic_DNA"/>
</dbReference>
<dbReference type="AlphaFoldDB" id="I4A6U5"/>
<organism evidence="1 2">
    <name type="scientific">Desulfitobacterium dehalogenans (strain ATCC 51507 / DSM 9161 / JW/IU-DC1)</name>
    <dbReference type="NCBI Taxonomy" id="756499"/>
    <lineage>
        <taxon>Bacteria</taxon>
        <taxon>Bacillati</taxon>
        <taxon>Bacillota</taxon>
        <taxon>Clostridia</taxon>
        <taxon>Eubacteriales</taxon>
        <taxon>Desulfitobacteriaceae</taxon>
        <taxon>Desulfitobacterium</taxon>
    </lineage>
</organism>
<name>I4A6U5_DESDJ</name>
<dbReference type="Pfam" id="PF11155">
    <property type="entry name" value="DUF2935"/>
    <property type="match status" value="2"/>
</dbReference>
<evidence type="ECO:0008006" key="3">
    <source>
        <dbReference type="Google" id="ProtNLM"/>
    </source>
</evidence>
<dbReference type="Proteomes" id="UP000006053">
    <property type="component" value="Chromosome"/>
</dbReference>
<evidence type="ECO:0000313" key="1">
    <source>
        <dbReference type="EMBL" id="AFL99679.1"/>
    </source>
</evidence>
<dbReference type="Gene3D" id="1.20.1260.120">
    <property type="entry name" value="Protein of unknown function DUF2935"/>
    <property type="match status" value="1"/>
</dbReference>
<dbReference type="KEGG" id="ddh:Desde_1250"/>
<proteinExistence type="predicted"/>
<dbReference type="eggNOG" id="ENOG502Z8AB">
    <property type="taxonomic scope" value="Bacteria"/>
</dbReference>
<dbReference type="STRING" id="756499.Desde_1250"/>
<reference evidence="2" key="1">
    <citation type="submission" date="2012-06" db="EMBL/GenBank/DDBJ databases">
        <title>Complete sequence of Desulfitobacterium dehalogenans ATCC 51507.</title>
        <authorList>
            <person name="Lucas S."/>
            <person name="Han J."/>
            <person name="Lapidus A."/>
            <person name="Cheng J.-F."/>
            <person name="Goodwin L."/>
            <person name="Pitluck S."/>
            <person name="Peters L."/>
            <person name="Ovchinnikova G."/>
            <person name="Teshima H."/>
            <person name="Detter J.C."/>
            <person name="Han C."/>
            <person name="Tapia R."/>
            <person name="Land M."/>
            <person name="Hauser L."/>
            <person name="Kyrpides N."/>
            <person name="Ivanova N."/>
            <person name="Pagani I."/>
            <person name="Kruse T."/>
            <person name="de Vos W.M."/>
            <person name="Smidt H."/>
            <person name="Woyke T."/>
        </authorList>
    </citation>
    <scope>NUCLEOTIDE SEQUENCE [LARGE SCALE GENOMIC DNA]</scope>
    <source>
        <strain evidence="2">ATCC 51507 / DSM 9161 / JW/IU-DC1</strain>
    </source>
</reference>
<dbReference type="InterPro" id="IPR021328">
    <property type="entry name" value="CotB-like"/>
</dbReference>
<dbReference type="SUPFAM" id="SSF158430">
    <property type="entry name" value="Bacillus cereus metalloprotein-like"/>
    <property type="match status" value="2"/>
</dbReference>
<accession>I4A6U5</accession>